<dbReference type="Pfam" id="PF00348">
    <property type="entry name" value="polyprenyl_synt"/>
    <property type="match status" value="1"/>
</dbReference>
<dbReference type="EMBL" id="AYYP01000047">
    <property type="protein sequence ID" value="KRM63904.1"/>
    <property type="molecule type" value="Genomic_DNA"/>
</dbReference>
<dbReference type="PANTHER" id="PTHR43281">
    <property type="entry name" value="FARNESYL DIPHOSPHATE SYNTHASE"/>
    <property type="match status" value="1"/>
</dbReference>
<protein>
    <recommendedName>
        <fullName evidence="4">Farnesyl diphosphate synthase</fullName>
        <ecNumber evidence="3">2.5.1.10</ecNumber>
    </recommendedName>
    <alternativeName>
        <fullName evidence="10">(2E,6E)-farnesyl diphosphate synthase</fullName>
    </alternativeName>
    <alternativeName>
        <fullName evidence="9">Geranyltranstransferase</fullName>
    </alternativeName>
</protein>
<dbReference type="PATRIC" id="fig|1423718.3.peg.120"/>
<evidence type="ECO:0000256" key="3">
    <source>
        <dbReference type="ARBA" id="ARBA00012439"/>
    </source>
</evidence>
<evidence type="ECO:0000256" key="9">
    <source>
        <dbReference type="ARBA" id="ARBA00032380"/>
    </source>
</evidence>
<dbReference type="SFLD" id="SFLDG01017">
    <property type="entry name" value="Polyprenyl_Transferase_Like"/>
    <property type="match status" value="1"/>
</dbReference>
<name>A0A0R2A9V4_9LACO</name>
<keyword evidence="14" id="KW-1185">Reference proteome</keyword>
<dbReference type="InterPro" id="IPR053378">
    <property type="entry name" value="Prenyl_diphosphate_synthase"/>
</dbReference>
<keyword evidence="7" id="KW-0460">Magnesium</keyword>
<dbReference type="GO" id="GO:0004337">
    <property type="term" value="F:(2E,6E)-farnesyl diphosphate synthase activity"/>
    <property type="evidence" value="ECO:0007669"/>
    <property type="project" value="UniProtKB-EC"/>
</dbReference>
<dbReference type="InterPro" id="IPR033749">
    <property type="entry name" value="Polyprenyl_synt_CS"/>
</dbReference>
<dbReference type="PROSITE" id="PS00723">
    <property type="entry name" value="POLYPRENYL_SYNTHASE_1"/>
    <property type="match status" value="1"/>
</dbReference>
<evidence type="ECO:0000256" key="12">
    <source>
        <dbReference type="RuleBase" id="RU004466"/>
    </source>
</evidence>
<comment type="caution">
    <text evidence="13">The sequence shown here is derived from an EMBL/GenBank/DDBJ whole genome shotgun (WGS) entry which is preliminary data.</text>
</comment>
<dbReference type="GO" id="GO:0016114">
    <property type="term" value="P:terpenoid biosynthetic process"/>
    <property type="evidence" value="ECO:0007669"/>
    <property type="project" value="UniProtKB-ARBA"/>
</dbReference>
<evidence type="ECO:0000256" key="4">
    <source>
        <dbReference type="ARBA" id="ARBA00015100"/>
    </source>
</evidence>
<dbReference type="NCBIfam" id="NF045485">
    <property type="entry name" value="FPPsyn"/>
    <property type="match status" value="1"/>
</dbReference>
<evidence type="ECO:0000256" key="8">
    <source>
        <dbReference type="ARBA" id="ARBA00023229"/>
    </source>
</evidence>
<comment type="catalytic activity">
    <reaction evidence="11">
        <text>isopentenyl diphosphate + (2E)-geranyl diphosphate = (2E,6E)-farnesyl diphosphate + diphosphate</text>
        <dbReference type="Rhea" id="RHEA:19361"/>
        <dbReference type="ChEBI" id="CHEBI:33019"/>
        <dbReference type="ChEBI" id="CHEBI:58057"/>
        <dbReference type="ChEBI" id="CHEBI:128769"/>
        <dbReference type="ChEBI" id="CHEBI:175763"/>
        <dbReference type="EC" id="2.5.1.10"/>
    </reaction>
</comment>
<comment type="cofactor">
    <cofactor evidence="1">
        <name>Mg(2+)</name>
        <dbReference type="ChEBI" id="CHEBI:18420"/>
    </cofactor>
</comment>
<evidence type="ECO:0000313" key="13">
    <source>
        <dbReference type="EMBL" id="KRM63904.1"/>
    </source>
</evidence>
<dbReference type="SFLD" id="SFLDS00005">
    <property type="entry name" value="Isoprenoid_Synthase_Type_I"/>
    <property type="match status" value="1"/>
</dbReference>
<evidence type="ECO:0000256" key="2">
    <source>
        <dbReference type="ARBA" id="ARBA00006706"/>
    </source>
</evidence>
<dbReference type="Proteomes" id="UP000051008">
    <property type="component" value="Unassembled WGS sequence"/>
</dbReference>
<dbReference type="AlphaFoldDB" id="A0A0R2A9V4"/>
<evidence type="ECO:0000256" key="5">
    <source>
        <dbReference type="ARBA" id="ARBA00022679"/>
    </source>
</evidence>
<dbReference type="GO" id="GO:0046872">
    <property type="term" value="F:metal ion binding"/>
    <property type="evidence" value="ECO:0007669"/>
    <property type="project" value="UniProtKB-KW"/>
</dbReference>
<gene>
    <name evidence="13" type="ORF">FC14_GL000117</name>
</gene>
<dbReference type="GO" id="GO:0005737">
    <property type="term" value="C:cytoplasm"/>
    <property type="evidence" value="ECO:0007669"/>
    <property type="project" value="UniProtKB-ARBA"/>
</dbReference>
<dbReference type="EC" id="2.5.1.10" evidence="3"/>
<dbReference type="Gene3D" id="1.10.600.10">
    <property type="entry name" value="Farnesyl Diphosphate Synthase"/>
    <property type="match status" value="1"/>
</dbReference>
<accession>A0A0R2A9V4</accession>
<proteinExistence type="inferred from homology"/>
<reference evidence="13 14" key="1">
    <citation type="journal article" date="2015" name="Genome Announc.">
        <title>Expanding the biotechnology potential of lactobacilli through comparative genomics of 213 strains and associated genera.</title>
        <authorList>
            <person name="Sun Z."/>
            <person name="Harris H.M."/>
            <person name="McCann A."/>
            <person name="Guo C."/>
            <person name="Argimon S."/>
            <person name="Zhang W."/>
            <person name="Yang X."/>
            <person name="Jeffery I.B."/>
            <person name="Cooney J.C."/>
            <person name="Kagawa T.F."/>
            <person name="Liu W."/>
            <person name="Song Y."/>
            <person name="Salvetti E."/>
            <person name="Wrobel A."/>
            <person name="Rasinkangas P."/>
            <person name="Parkhill J."/>
            <person name="Rea M.C."/>
            <person name="O'Sullivan O."/>
            <person name="Ritari J."/>
            <person name="Douillard F.P."/>
            <person name="Paul Ross R."/>
            <person name="Yang R."/>
            <person name="Briner A.E."/>
            <person name="Felis G.E."/>
            <person name="de Vos W.M."/>
            <person name="Barrangou R."/>
            <person name="Klaenhammer T.R."/>
            <person name="Caufield P.W."/>
            <person name="Cui Y."/>
            <person name="Zhang H."/>
            <person name="O'Toole P.W."/>
        </authorList>
    </citation>
    <scope>NUCLEOTIDE SEQUENCE [LARGE SCALE GENOMIC DNA]</scope>
    <source>
        <strain evidence="13 14">DSM 20509</strain>
    </source>
</reference>
<comment type="similarity">
    <text evidence="2 12">Belongs to the FPP/GGPP synthase family.</text>
</comment>
<evidence type="ECO:0000256" key="7">
    <source>
        <dbReference type="ARBA" id="ARBA00022842"/>
    </source>
</evidence>
<keyword evidence="6" id="KW-0479">Metal-binding</keyword>
<sequence>MSKESWNEFAAYYLPKVEACLQDYLSKLAAYPRLKEAMMYSVNAGGKRIRPLLVLAVIKTLNGQLNQASLQVAASLELIHTYSLIHDDLPEMDNDDLRRGKPTNHKVFGQALAVLAGDGLLTTAFELLGQVKLPAETVVQLLNYLAYAAGPQGMVNGQVGDIEGEKTALSLAELEQVHAGKTGALLVYACQAGSVICQAKQPIQMALENYGRNFGLAFQIYDDILDRVSTEEQLGKAVNKDQAEHKNTYPGILGLDGAYTKLAQTIAAANQALVSLKEAGYDVRLLAELLEYFKVKD</sequence>
<evidence type="ECO:0000256" key="11">
    <source>
        <dbReference type="ARBA" id="ARBA00049399"/>
    </source>
</evidence>
<dbReference type="InterPro" id="IPR008949">
    <property type="entry name" value="Isoprenoid_synthase_dom_sf"/>
</dbReference>
<dbReference type="SUPFAM" id="SSF48576">
    <property type="entry name" value="Terpenoid synthases"/>
    <property type="match status" value="1"/>
</dbReference>
<dbReference type="PANTHER" id="PTHR43281:SF1">
    <property type="entry name" value="FARNESYL DIPHOSPHATE SYNTHASE"/>
    <property type="match status" value="1"/>
</dbReference>
<dbReference type="OrthoDB" id="9805316at2"/>
<keyword evidence="5 12" id="KW-0808">Transferase</keyword>
<evidence type="ECO:0000256" key="6">
    <source>
        <dbReference type="ARBA" id="ARBA00022723"/>
    </source>
</evidence>
<evidence type="ECO:0000313" key="14">
    <source>
        <dbReference type="Proteomes" id="UP000051008"/>
    </source>
</evidence>
<dbReference type="CDD" id="cd00685">
    <property type="entry name" value="Trans_IPPS_HT"/>
    <property type="match status" value="1"/>
</dbReference>
<dbReference type="PROSITE" id="PS00444">
    <property type="entry name" value="POLYPRENYL_SYNTHASE_2"/>
    <property type="match status" value="1"/>
</dbReference>
<evidence type="ECO:0000256" key="1">
    <source>
        <dbReference type="ARBA" id="ARBA00001946"/>
    </source>
</evidence>
<evidence type="ECO:0000256" key="10">
    <source>
        <dbReference type="ARBA" id="ARBA00032873"/>
    </source>
</evidence>
<dbReference type="InterPro" id="IPR000092">
    <property type="entry name" value="Polyprenyl_synt"/>
</dbReference>
<dbReference type="RefSeq" id="WP_056976871.1">
    <property type="nucleotide sequence ID" value="NZ_AYYP01000047.1"/>
</dbReference>
<keyword evidence="8" id="KW-0414">Isoprene biosynthesis</keyword>
<dbReference type="FunFam" id="1.10.600.10:FF:000001">
    <property type="entry name" value="Geranylgeranyl diphosphate synthase"/>
    <property type="match status" value="1"/>
</dbReference>
<organism evidence="13 14">
    <name type="scientific">Ligilactobacillus agilis DSM 20509</name>
    <dbReference type="NCBI Taxonomy" id="1423718"/>
    <lineage>
        <taxon>Bacteria</taxon>
        <taxon>Bacillati</taxon>
        <taxon>Bacillota</taxon>
        <taxon>Bacilli</taxon>
        <taxon>Lactobacillales</taxon>
        <taxon>Lactobacillaceae</taxon>
        <taxon>Ligilactobacillus</taxon>
    </lineage>
</organism>